<dbReference type="Proteomes" id="UP000295560">
    <property type="component" value="Unassembled WGS sequence"/>
</dbReference>
<proteinExistence type="predicted"/>
<reference evidence="1 2" key="1">
    <citation type="submission" date="2019-03" db="EMBL/GenBank/DDBJ databases">
        <title>Sequencing the genomes of 1000 actinobacteria strains.</title>
        <authorList>
            <person name="Klenk H.-P."/>
        </authorList>
    </citation>
    <scope>NUCLEOTIDE SEQUENCE [LARGE SCALE GENOMIC DNA]</scope>
    <source>
        <strain evidence="1 2">DSM 44969</strain>
    </source>
</reference>
<organism evidence="1 2">
    <name type="scientific">Pseudonocardia endophytica</name>
    <dbReference type="NCBI Taxonomy" id="401976"/>
    <lineage>
        <taxon>Bacteria</taxon>
        <taxon>Bacillati</taxon>
        <taxon>Actinomycetota</taxon>
        <taxon>Actinomycetes</taxon>
        <taxon>Pseudonocardiales</taxon>
        <taxon>Pseudonocardiaceae</taxon>
        <taxon>Pseudonocardia</taxon>
    </lineage>
</organism>
<name>A0A4V2PHQ3_PSEEN</name>
<gene>
    <name evidence="1" type="ORF">EV378_5585</name>
</gene>
<dbReference type="EMBL" id="SMFZ01000002">
    <property type="protein sequence ID" value="TCK21596.1"/>
    <property type="molecule type" value="Genomic_DNA"/>
</dbReference>
<sequence>MLMNYVTVLWVLILALFYVTDTPLGPGTTIRI</sequence>
<evidence type="ECO:0000313" key="1">
    <source>
        <dbReference type="EMBL" id="TCK21596.1"/>
    </source>
</evidence>
<comment type="caution">
    <text evidence="1">The sequence shown here is derived from an EMBL/GenBank/DDBJ whole genome shotgun (WGS) entry which is preliminary data.</text>
</comment>
<protein>
    <submittedName>
        <fullName evidence="1">Uncharacterized protein</fullName>
    </submittedName>
</protein>
<keyword evidence="2" id="KW-1185">Reference proteome</keyword>
<evidence type="ECO:0000313" key="2">
    <source>
        <dbReference type="Proteomes" id="UP000295560"/>
    </source>
</evidence>
<dbReference type="AlphaFoldDB" id="A0A4V2PHQ3"/>
<accession>A0A4V2PHQ3</accession>